<feature type="region of interest" description="Disordered" evidence="1">
    <location>
        <begin position="142"/>
        <end position="227"/>
    </location>
</feature>
<sequence length="360" mass="39120">MERWADDGGAQGRAADGGECGQRRSRGRRRRVGARGGRQQVGASQIRAASTPVRRLSRANMLAGPAFSLVRCRRRRCPLVRAREESDAAVCLLRRPTPARPRYRRRLRVTLIPHRRRLSVTRRLPPPQLRVHRLPPLGVKNVRFCGSGGSQPPPPPLSGRLSPYPHLSSRPRCRLSHDVPSESRARPSPRTRRRPSISSSSSLDGGEELGDGAQGLGEQHAGSDEIRRRQCLSPLKLGAAWRRGSSSGCGSNPARRRPLLLVAGLGEELDGGKPRGFVSAAQPHHAVSASTSHGAAARPRPRRRPAATPTAGRSVVYCCTTLNDTTGFGLQIHLAITGILPLPAMWILMQGQDTMDLGEI</sequence>
<organism evidence="2 3">
    <name type="scientific">Oryza sativa subsp. japonica</name>
    <name type="common">Rice</name>
    <dbReference type="NCBI Taxonomy" id="39947"/>
    <lineage>
        <taxon>Eukaryota</taxon>
        <taxon>Viridiplantae</taxon>
        <taxon>Streptophyta</taxon>
        <taxon>Embryophyta</taxon>
        <taxon>Tracheophyta</taxon>
        <taxon>Spermatophyta</taxon>
        <taxon>Magnoliopsida</taxon>
        <taxon>Liliopsida</taxon>
        <taxon>Poales</taxon>
        <taxon>Poaceae</taxon>
        <taxon>BOP clade</taxon>
        <taxon>Oryzoideae</taxon>
        <taxon>Oryzeae</taxon>
        <taxon>Oryzinae</taxon>
        <taxon>Oryza</taxon>
        <taxon>Oryza sativa</taxon>
    </lineage>
</organism>
<dbReference type="Proteomes" id="UP000000763">
    <property type="component" value="Chromosome 10"/>
</dbReference>
<name>Q8LMA1_ORYSJ</name>
<evidence type="ECO:0000313" key="3">
    <source>
        <dbReference type="Proteomes" id="UP000000763"/>
    </source>
</evidence>
<proteinExistence type="predicted"/>
<reference evidence="3" key="1">
    <citation type="journal article" date="2005" name="Nature">
        <title>The map-based sequence of the rice genome.</title>
        <authorList>
            <consortium name="International rice genome sequencing project (IRGSP)"/>
            <person name="Matsumoto T."/>
            <person name="Wu J."/>
            <person name="Kanamori H."/>
            <person name="Katayose Y."/>
            <person name="Fujisawa M."/>
            <person name="Namiki N."/>
            <person name="Mizuno H."/>
            <person name="Yamamoto K."/>
            <person name="Antonio B.A."/>
            <person name="Baba T."/>
            <person name="Sakata K."/>
            <person name="Nagamura Y."/>
            <person name="Aoki H."/>
            <person name="Arikawa K."/>
            <person name="Arita K."/>
            <person name="Bito T."/>
            <person name="Chiden Y."/>
            <person name="Fujitsuka N."/>
            <person name="Fukunaka R."/>
            <person name="Hamada M."/>
            <person name="Harada C."/>
            <person name="Hayashi A."/>
            <person name="Hijishita S."/>
            <person name="Honda M."/>
            <person name="Hosokawa S."/>
            <person name="Ichikawa Y."/>
            <person name="Idonuma A."/>
            <person name="Iijima M."/>
            <person name="Ikeda M."/>
            <person name="Ikeno M."/>
            <person name="Ito K."/>
            <person name="Ito S."/>
            <person name="Ito T."/>
            <person name="Ito Y."/>
            <person name="Ito Y."/>
            <person name="Iwabuchi A."/>
            <person name="Kamiya K."/>
            <person name="Karasawa W."/>
            <person name="Kurita K."/>
            <person name="Katagiri S."/>
            <person name="Kikuta A."/>
            <person name="Kobayashi H."/>
            <person name="Kobayashi N."/>
            <person name="Machita K."/>
            <person name="Maehara T."/>
            <person name="Masukawa M."/>
            <person name="Mizubayashi T."/>
            <person name="Mukai Y."/>
            <person name="Nagasaki H."/>
            <person name="Nagata Y."/>
            <person name="Naito S."/>
            <person name="Nakashima M."/>
            <person name="Nakama Y."/>
            <person name="Nakamichi Y."/>
            <person name="Nakamura M."/>
            <person name="Meguro A."/>
            <person name="Negishi M."/>
            <person name="Ohta I."/>
            <person name="Ohta T."/>
            <person name="Okamoto M."/>
            <person name="Ono N."/>
            <person name="Saji S."/>
            <person name="Sakaguchi M."/>
            <person name="Sakai K."/>
            <person name="Shibata M."/>
            <person name="Shimokawa T."/>
            <person name="Song J."/>
            <person name="Takazaki Y."/>
            <person name="Terasawa K."/>
            <person name="Tsugane M."/>
            <person name="Tsuji K."/>
            <person name="Ueda S."/>
            <person name="Waki K."/>
            <person name="Yamagata H."/>
            <person name="Yamamoto M."/>
            <person name="Yamamoto S."/>
            <person name="Yamane H."/>
            <person name="Yoshiki S."/>
            <person name="Yoshihara R."/>
            <person name="Yukawa K."/>
            <person name="Zhong H."/>
            <person name="Yano M."/>
            <person name="Yuan Q."/>
            <person name="Ouyang S."/>
            <person name="Liu J."/>
            <person name="Jones K.M."/>
            <person name="Gansberger K."/>
            <person name="Moffat K."/>
            <person name="Hill J."/>
            <person name="Bera J."/>
            <person name="Fadrosh D."/>
            <person name="Jin S."/>
            <person name="Johri S."/>
            <person name="Kim M."/>
            <person name="Overton L."/>
            <person name="Reardon M."/>
            <person name="Tsitrin T."/>
            <person name="Vuong H."/>
            <person name="Weaver B."/>
            <person name="Ciecko A."/>
            <person name="Tallon L."/>
            <person name="Jackson J."/>
            <person name="Pai G."/>
            <person name="Aken S.V."/>
            <person name="Utterback T."/>
            <person name="Reidmuller S."/>
            <person name="Feldblyum T."/>
            <person name="Hsiao J."/>
            <person name="Zismann V."/>
            <person name="Iobst S."/>
            <person name="de Vazeille A.R."/>
            <person name="Buell C.R."/>
            <person name="Ying K."/>
            <person name="Li Y."/>
            <person name="Lu T."/>
            <person name="Huang Y."/>
            <person name="Zhao Q."/>
            <person name="Feng Q."/>
            <person name="Zhang L."/>
            <person name="Zhu J."/>
            <person name="Weng Q."/>
            <person name="Mu J."/>
            <person name="Lu Y."/>
            <person name="Fan D."/>
            <person name="Liu Y."/>
            <person name="Guan J."/>
            <person name="Zhang Y."/>
            <person name="Yu S."/>
            <person name="Liu X."/>
            <person name="Zhang Y."/>
            <person name="Hong G."/>
            <person name="Han B."/>
            <person name="Choisne N."/>
            <person name="Demange N."/>
            <person name="Orjeda G."/>
            <person name="Samain S."/>
            <person name="Cattolico L."/>
            <person name="Pelletier E."/>
            <person name="Couloux A."/>
            <person name="Segurens B."/>
            <person name="Wincker P."/>
            <person name="D'Hont A."/>
            <person name="Scarpelli C."/>
            <person name="Weissenbach J."/>
            <person name="Salanoubat M."/>
            <person name="Quetier F."/>
            <person name="Yu Y."/>
            <person name="Kim H.R."/>
            <person name="Rambo T."/>
            <person name="Currie J."/>
            <person name="Collura K."/>
            <person name="Luo M."/>
            <person name="Yang T."/>
            <person name="Ammiraju J.S.S."/>
            <person name="Engler F."/>
            <person name="Soderlund C."/>
            <person name="Wing R.A."/>
            <person name="Palmer L.E."/>
            <person name="de la Bastide M."/>
            <person name="Spiegel L."/>
            <person name="Nascimento L."/>
            <person name="Zutavern T."/>
            <person name="O'Shaughnessy A."/>
            <person name="Dike S."/>
            <person name="Dedhia N."/>
            <person name="Preston R."/>
            <person name="Balija V."/>
            <person name="McCombie W.R."/>
            <person name="Chow T."/>
            <person name="Chen H."/>
            <person name="Chung M."/>
            <person name="Chen C."/>
            <person name="Shaw J."/>
            <person name="Wu H."/>
            <person name="Hsiao K."/>
            <person name="Chao Y."/>
            <person name="Chu M."/>
            <person name="Cheng C."/>
            <person name="Hour A."/>
            <person name="Lee P."/>
            <person name="Lin S."/>
            <person name="Lin Y."/>
            <person name="Liou J."/>
            <person name="Liu S."/>
            <person name="Hsing Y."/>
            <person name="Raghuvanshi S."/>
            <person name="Mohanty A."/>
            <person name="Bharti A.K."/>
            <person name="Gaur A."/>
            <person name="Gupta V."/>
            <person name="Kumar D."/>
            <person name="Ravi V."/>
            <person name="Vij S."/>
            <person name="Kapur A."/>
            <person name="Khurana P."/>
            <person name="Khurana P."/>
            <person name="Khurana J.P."/>
            <person name="Tyagi A.K."/>
            <person name="Gaikwad K."/>
            <person name="Singh A."/>
            <person name="Dalal V."/>
            <person name="Srivastava S."/>
            <person name="Dixit A."/>
            <person name="Pal A.K."/>
            <person name="Ghazi I.A."/>
            <person name="Yadav M."/>
            <person name="Pandit A."/>
            <person name="Bhargava A."/>
            <person name="Sureshbabu K."/>
            <person name="Batra K."/>
            <person name="Sharma T.R."/>
            <person name="Mohapatra T."/>
            <person name="Singh N.K."/>
            <person name="Messing J."/>
            <person name="Nelson A.B."/>
            <person name="Fuks G."/>
            <person name="Kavchok S."/>
            <person name="Keizer G."/>
            <person name="Linton E."/>
            <person name="Llaca V."/>
            <person name="Song R."/>
            <person name="Tanyolac B."/>
            <person name="Young S."/>
            <person name="Ho-Il K."/>
            <person name="Hahn J.H."/>
            <person name="Sangsakoo G."/>
            <person name="Vanavichit A."/>
            <person name="de Mattos Luiz.A.T."/>
            <person name="Zimmer P.D."/>
            <person name="Malone G."/>
            <person name="Dellagostin O."/>
            <person name="de Oliveira A.C."/>
            <person name="Bevan M."/>
            <person name="Bancroft I."/>
            <person name="Minx P."/>
            <person name="Cordum H."/>
            <person name="Wilson R."/>
            <person name="Cheng Z."/>
            <person name="Jin W."/>
            <person name="Jiang J."/>
            <person name="Leong S.A."/>
            <person name="Iwama H."/>
            <person name="Gojobori T."/>
            <person name="Itoh T."/>
            <person name="Niimura Y."/>
            <person name="Fujii Y."/>
            <person name="Habara T."/>
            <person name="Sakai H."/>
            <person name="Sato Y."/>
            <person name="Wilson G."/>
            <person name="Kumar K."/>
            <person name="McCouch S."/>
            <person name="Juretic N."/>
            <person name="Hoen D."/>
            <person name="Wright S."/>
            <person name="Bruskiewich R."/>
            <person name="Bureau T."/>
            <person name="Miyao A."/>
            <person name="Hirochika H."/>
            <person name="Nishikawa T."/>
            <person name="Kadowaki K."/>
            <person name="Sugiura M."/>
            <person name="Burr B."/>
            <person name="Sasaki T."/>
        </authorList>
    </citation>
    <scope>NUCLEOTIDE SEQUENCE [LARGE SCALE GENOMIC DNA]</scope>
    <source>
        <strain evidence="3">cv. Nipponbare</strain>
    </source>
</reference>
<reference evidence="3" key="2">
    <citation type="journal article" date="2008" name="Nucleic Acids Res.">
        <title>The rice annotation project database (RAP-DB): 2008 update.</title>
        <authorList>
            <consortium name="The rice annotation project (RAP)"/>
        </authorList>
    </citation>
    <scope>GENOME REANNOTATION</scope>
    <source>
        <strain evidence="3">cv. Nipponbare</strain>
    </source>
</reference>
<feature type="region of interest" description="Disordered" evidence="1">
    <location>
        <begin position="288"/>
        <end position="310"/>
    </location>
</feature>
<feature type="compositionally biased region" description="Basic residues" evidence="1">
    <location>
        <begin position="23"/>
        <end position="33"/>
    </location>
</feature>
<gene>
    <name evidence="2" type="primary">OSJNBa0035F15.22</name>
</gene>
<feature type="region of interest" description="Disordered" evidence="1">
    <location>
        <begin position="1"/>
        <end position="45"/>
    </location>
</feature>
<dbReference type="EMBL" id="AC119148">
    <property type="protein sequence ID" value="AAN01265.1"/>
    <property type="molecule type" value="Genomic_DNA"/>
</dbReference>
<protein>
    <submittedName>
        <fullName evidence="2">Uncharacterized protein</fullName>
    </submittedName>
</protein>
<accession>Q8LMA1</accession>
<evidence type="ECO:0000313" key="2">
    <source>
        <dbReference type="EMBL" id="AAN01265.1"/>
    </source>
</evidence>
<evidence type="ECO:0000256" key="1">
    <source>
        <dbReference type="SAM" id="MobiDB-lite"/>
    </source>
</evidence>
<feature type="compositionally biased region" description="Basic and acidic residues" evidence="1">
    <location>
        <begin position="175"/>
        <end position="185"/>
    </location>
</feature>
<dbReference type="AlphaFoldDB" id="Q8LMA1"/>